<proteinExistence type="predicted"/>
<dbReference type="EMBL" id="CP146609">
    <property type="protein sequence ID" value="WWX23205.1"/>
    <property type="molecule type" value="Genomic_DNA"/>
</dbReference>
<protein>
    <submittedName>
        <fullName evidence="2">Uncharacterized protein</fullName>
    </submittedName>
</protein>
<name>A0ABZ2J483_9BACT</name>
<gene>
    <name evidence="2" type="ORF">V8V93_03150</name>
</gene>
<organism evidence="2 3">
    <name type="scientific">Pseudodesulfovibrio methanolicus</name>
    <dbReference type="NCBI Taxonomy" id="3126690"/>
    <lineage>
        <taxon>Bacteria</taxon>
        <taxon>Pseudomonadati</taxon>
        <taxon>Thermodesulfobacteriota</taxon>
        <taxon>Desulfovibrionia</taxon>
        <taxon>Desulfovibrionales</taxon>
        <taxon>Desulfovibrionaceae</taxon>
    </lineage>
</organism>
<feature type="region of interest" description="Disordered" evidence="1">
    <location>
        <begin position="18"/>
        <end position="47"/>
    </location>
</feature>
<accession>A0ABZ2J483</accession>
<dbReference type="Proteomes" id="UP001385389">
    <property type="component" value="Chromosome"/>
</dbReference>
<evidence type="ECO:0000313" key="3">
    <source>
        <dbReference type="Proteomes" id="UP001385389"/>
    </source>
</evidence>
<sequence length="86" mass="9583">MEINIPFSLQRYFVVQPDDKGVGSTNERPPSEDFRSPKDEIAVRSKAVTQDNRALSWDFFRINPDPGQNGSCLGGEGRNQGMLLAL</sequence>
<dbReference type="RefSeq" id="WP_338668919.1">
    <property type="nucleotide sequence ID" value="NZ_CP146609.1"/>
</dbReference>
<keyword evidence="3" id="KW-1185">Reference proteome</keyword>
<evidence type="ECO:0000313" key="2">
    <source>
        <dbReference type="EMBL" id="WWX23205.1"/>
    </source>
</evidence>
<reference evidence="2 3" key="1">
    <citation type="submission" date="2024-03" db="EMBL/GenBank/DDBJ databases">
        <title>Phenotype and Genome Characterization of a Sulfate-Reducing Bacterium Pseudodesulfovibrio sp. strain 5S69, isolated from Petroleum Reservoir in Tatarstan (Russia).</title>
        <authorList>
            <person name="Bidzhieva S.K."/>
            <person name="Kadnikov V."/>
            <person name="Tourova T.P."/>
            <person name="Samigullina S.R."/>
            <person name="Sokolova D.S."/>
            <person name="Poltaraus A.B."/>
            <person name="Avtukh A.N."/>
            <person name="Tereshina V.M."/>
            <person name="Mardanov A.V."/>
            <person name="Nazina T.N."/>
        </authorList>
    </citation>
    <scope>NUCLEOTIDE SEQUENCE [LARGE SCALE GENOMIC DNA]</scope>
    <source>
        <strain evidence="2 3">5S69</strain>
    </source>
</reference>
<evidence type="ECO:0000256" key="1">
    <source>
        <dbReference type="SAM" id="MobiDB-lite"/>
    </source>
</evidence>
<feature type="compositionally biased region" description="Basic and acidic residues" evidence="1">
    <location>
        <begin position="29"/>
        <end position="43"/>
    </location>
</feature>